<evidence type="ECO:0000313" key="5">
    <source>
        <dbReference type="EMBL" id="BAN89609.1"/>
    </source>
</evidence>
<evidence type="ECO:0000313" key="6">
    <source>
        <dbReference type="Proteomes" id="UP000016887"/>
    </source>
</evidence>
<keyword evidence="3 4" id="KW-0687">Ribonucleoprotein</keyword>
<accession>U3TE53</accession>
<evidence type="ECO:0000256" key="3">
    <source>
        <dbReference type="ARBA" id="ARBA00023274"/>
    </source>
</evidence>
<organism evidence="5 6">
    <name type="scientific">Aeropyrum camini SY1 = JCM 12091</name>
    <dbReference type="NCBI Taxonomy" id="1198449"/>
    <lineage>
        <taxon>Archaea</taxon>
        <taxon>Thermoproteota</taxon>
        <taxon>Thermoprotei</taxon>
        <taxon>Desulfurococcales</taxon>
        <taxon>Desulfurococcaceae</taxon>
        <taxon>Aeropyrum</taxon>
    </lineage>
</organism>
<keyword evidence="2 4" id="KW-0689">Ribosomal protein</keyword>
<evidence type="ECO:0000256" key="2">
    <source>
        <dbReference type="ARBA" id="ARBA00022980"/>
    </source>
</evidence>
<dbReference type="KEGG" id="acj:ACAM_0140"/>
<evidence type="ECO:0000256" key="1">
    <source>
        <dbReference type="ARBA" id="ARBA00007803"/>
    </source>
</evidence>
<dbReference type="GO" id="GO:0006412">
    <property type="term" value="P:translation"/>
    <property type="evidence" value="ECO:0007669"/>
    <property type="project" value="InterPro"/>
</dbReference>
<dbReference type="GO" id="GO:0005840">
    <property type="term" value="C:ribosome"/>
    <property type="evidence" value="ECO:0007669"/>
    <property type="project" value="UniProtKB-KW"/>
</dbReference>
<reference evidence="5 6" key="1">
    <citation type="journal article" date="2013" name="Appl. Environ. Microbiol.">
        <title>Variation of the Virus-Related Elements within Syntenic Genomes of the Hyperthermophilic Archaeon Aeropyrum.</title>
        <authorList>
            <person name="Daifuku T."/>
            <person name="Yoshida T."/>
            <person name="Kitamura T."/>
            <person name="Kawaichi S."/>
            <person name="Inoue T."/>
            <person name="Nomura K."/>
            <person name="Yoshida Y."/>
            <person name="Kuno S."/>
            <person name="Sako Y."/>
        </authorList>
    </citation>
    <scope>NUCLEOTIDE SEQUENCE [LARGE SCALE GENOMIC DNA]</scope>
    <source>
        <strain evidence="5 6">SY1</strain>
    </source>
</reference>
<dbReference type="InterPro" id="IPR038464">
    <property type="entry name" value="Ribosomal_eL38_sf"/>
</dbReference>
<dbReference type="eggNOG" id="arCOG04057">
    <property type="taxonomic scope" value="Archaea"/>
</dbReference>
<dbReference type="Gene3D" id="3.30.720.90">
    <property type="match status" value="1"/>
</dbReference>
<keyword evidence="6" id="KW-1185">Reference proteome</keyword>
<dbReference type="GO" id="GO:1990904">
    <property type="term" value="C:ribonucleoprotein complex"/>
    <property type="evidence" value="ECO:0007669"/>
    <property type="project" value="UniProtKB-KW"/>
</dbReference>
<sequence length="69" mass="8072">MEVPVELKSIDEFMKVVERAVECRVKKGKDAVKFKARTKRYLYTLKVSPEKESEVLEQVKAKCRNLVEL</sequence>
<dbReference type="STRING" id="1198449.ACAM_0140"/>
<dbReference type="EMBL" id="AP012489">
    <property type="protein sequence ID" value="BAN89609.1"/>
    <property type="molecule type" value="Genomic_DNA"/>
</dbReference>
<dbReference type="GO" id="GO:0003735">
    <property type="term" value="F:structural constituent of ribosome"/>
    <property type="evidence" value="ECO:0007669"/>
    <property type="project" value="InterPro"/>
</dbReference>
<dbReference type="AlphaFoldDB" id="U3TE53"/>
<comment type="similarity">
    <text evidence="1 4">Belongs to the eukaryotic ribosomal protein eL38 family.</text>
</comment>
<evidence type="ECO:0000256" key="4">
    <source>
        <dbReference type="RuleBase" id="RU003445"/>
    </source>
</evidence>
<proteinExistence type="inferred from homology"/>
<dbReference type="Pfam" id="PF01781">
    <property type="entry name" value="Ribosomal_L38e"/>
    <property type="match status" value="1"/>
</dbReference>
<dbReference type="InterPro" id="IPR002675">
    <property type="entry name" value="Ribosomal_eL38"/>
</dbReference>
<gene>
    <name evidence="5" type="primary">rpl38e</name>
    <name evidence="5" type="ORF">ACAM_0140</name>
</gene>
<dbReference type="Proteomes" id="UP000016887">
    <property type="component" value="Chromosome"/>
</dbReference>
<protein>
    <submittedName>
        <fullName evidence="5">50S ribosomal protein L38</fullName>
    </submittedName>
</protein>
<name>U3TE53_9CREN</name>